<proteinExistence type="predicted"/>
<name>A0A4S8IWA0_MUSBA</name>
<keyword evidence="1" id="KW-0472">Membrane</keyword>
<organism evidence="2 3">
    <name type="scientific">Musa balbisiana</name>
    <name type="common">Banana</name>
    <dbReference type="NCBI Taxonomy" id="52838"/>
    <lineage>
        <taxon>Eukaryota</taxon>
        <taxon>Viridiplantae</taxon>
        <taxon>Streptophyta</taxon>
        <taxon>Embryophyta</taxon>
        <taxon>Tracheophyta</taxon>
        <taxon>Spermatophyta</taxon>
        <taxon>Magnoliopsida</taxon>
        <taxon>Liliopsida</taxon>
        <taxon>Zingiberales</taxon>
        <taxon>Musaceae</taxon>
        <taxon>Musa</taxon>
    </lineage>
</organism>
<dbReference type="Proteomes" id="UP000317650">
    <property type="component" value="Chromosome 10"/>
</dbReference>
<protein>
    <submittedName>
        <fullName evidence="2">Uncharacterized protein</fullName>
    </submittedName>
</protein>
<keyword evidence="1" id="KW-1133">Transmembrane helix</keyword>
<gene>
    <name evidence="2" type="ORF">C4D60_Mb10t11240</name>
</gene>
<sequence>MTQLFQDLIHPLLLVPVRGFDQIDSMAGVWFLPPLTSSTNGGFNSQLLFSFSYYISSFDQKSLSKWVEDLSLSLMLCHLIASSFTIIFYSPAYVGMIVDATTF</sequence>
<accession>A0A4S8IWA0</accession>
<keyword evidence="1" id="KW-0812">Transmembrane</keyword>
<dbReference type="AlphaFoldDB" id="A0A4S8IWA0"/>
<evidence type="ECO:0000256" key="1">
    <source>
        <dbReference type="SAM" id="Phobius"/>
    </source>
</evidence>
<comment type="caution">
    <text evidence="2">The sequence shown here is derived from an EMBL/GenBank/DDBJ whole genome shotgun (WGS) entry which is preliminary data.</text>
</comment>
<dbReference type="EMBL" id="PYDT01000008">
    <property type="protein sequence ID" value="THU53137.1"/>
    <property type="molecule type" value="Genomic_DNA"/>
</dbReference>
<keyword evidence="3" id="KW-1185">Reference proteome</keyword>
<evidence type="ECO:0000313" key="2">
    <source>
        <dbReference type="EMBL" id="THU53137.1"/>
    </source>
</evidence>
<feature type="transmembrane region" description="Helical" evidence="1">
    <location>
        <begin position="70"/>
        <end position="89"/>
    </location>
</feature>
<reference evidence="2 3" key="1">
    <citation type="journal article" date="2019" name="Nat. Plants">
        <title>Genome sequencing of Musa balbisiana reveals subgenome evolution and function divergence in polyploid bananas.</title>
        <authorList>
            <person name="Yao X."/>
        </authorList>
    </citation>
    <scope>NUCLEOTIDE SEQUENCE [LARGE SCALE GENOMIC DNA]</scope>
    <source>
        <strain evidence="3">cv. DH-PKW</strain>
        <tissue evidence="2">Leaves</tissue>
    </source>
</reference>
<evidence type="ECO:0000313" key="3">
    <source>
        <dbReference type="Proteomes" id="UP000317650"/>
    </source>
</evidence>